<keyword evidence="4" id="KW-1185">Reference proteome</keyword>
<gene>
    <name evidence="3" type="ORF">ACFSQ6_09990</name>
</gene>
<dbReference type="InterPro" id="IPR013538">
    <property type="entry name" value="ASHA1/2-like_C"/>
</dbReference>
<dbReference type="SUPFAM" id="SSF55961">
    <property type="entry name" value="Bet v1-like"/>
    <property type="match status" value="1"/>
</dbReference>
<comment type="caution">
    <text evidence="3">The sequence shown here is derived from an EMBL/GenBank/DDBJ whole genome shotgun (WGS) entry which is preliminary data.</text>
</comment>
<evidence type="ECO:0000313" key="3">
    <source>
        <dbReference type="EMBL" id="MFD2743727.1"/>
    </source>
</evidence>
<dbReference type="RefSeq" id="WP_156472546.1">
    <property type="nucleotide sequence ID" value="NZ_JBHUMB010000013.1"/>
</dbReference>
<feature type="domain" description="Activator of Hsp90 ATPase homologue 1/2-like C-terminal" evidence="2">
    <location>
        <begin position="12"/>
        <end position="147"/>
    </location>
</feature>
<proteinExistence type="inferred from homology"/>
<dbReference type="Pfam" id="PF08327">
    <property type="entry name" value="AHSA1"/>
    <property type="match status" value="1"/>
</dbReference>
<dbReference type="InterPro" id="IPR023393">
    <property type="entry name" value="START-like_dom_sf"/>
</dbReference>
<evidence type="ECO:0000256" key="1">
    <source>
        <dbReference type="ARBA" id="ARBA00006817"/>
    </source>
</evidence>
<protein>
    <submittedName>
        <fullName evidence="3">SRPBCC domain-containing protein</fullName>
    </submittedName>
</protein>
<organism evidence="3 4">
    <name type="scientific">Sphingobacterium populi</name>
    <dbReference type="NCBI Taxonomy" id="1812824"/>
    <lineage>
        <taxon>Bacteria</taxon>
        <taxon>Pseudomonadati</taxon>
        <taxon>Bacteroidota</taxon>
        <taxon>Sphingobacteriia</taxon>
        <taxon>Sphingobacteriales</taxon>
        <taxon>Sphingobacteriaceae</taxon>
        <taxon>Sphingobacterium</taxon>
    </lineage>
</organism>
<dbReference type="Gene3D" id="3.30.530.20">
    <property type="match status" value="1"/>
</dbReference>
<reference evidence="4" key="1">
    <citation type="journal article" date="2019" name="Int. J. Syst. Evol. Microbiol.">
        <title>The Global Catalogue of Microorganisms (GCM) 10K type strain sequencing project: providing services to taxonomists for standard genome sequencing and annotation.</title>
        <authorList>
            <consortium name="The Broad Institute Genomics Platform"/>
            <consortium name="The Broad Institute Genome Sequencing Center for Infectious Disease"/>
            <person name="Wu L."/>
            <person name="Ma J."/>
        </authorList>
    </citation>
    <scope>NUCLEOTIDE SEQUENCE [LARGE SCALE GENOMIC DNA]</scope>
    <source>
        <strain evidence="4">KCTC 42247</strain>
    </source>
</reference>
<accession>A0ABW5UG87</accession>
<evidence type="ECO:0000259" key="2">
    <source>
        <dbReference type="Pfam" id="PF08327"/>
    </source>
</evidence>
<dbReference type="EMBL" id="JBHUMB010000013">
    <property type="protein sequence ID" value="MFD2743727.1"/>
    <property type="molecule type" value="Genomic_DNA"/>
</dbReference>
<name>A0ABW5UG87_9SPHI</name>
<evidence type="ECO:0000313" key="4">
    <source>
        <dbReference type="Proteomes" id="UP001597418"/>
    </source>
</evidence>
<dbReference type="Proteomes" id="UP001597418">
    <property type="component" value="Unassembled WGS sequence"/>
</dbReference>
<comment type="similarity">
    <text evidence="1">Belongs to the AHA1 family.</text>
</comment>
<sequence length="151" mass="17434">MKKLTYNIDIKAPANLVVDQMIGKETYSQWTSLFSPTSDFEGGWNKGDKIRFTAMDERGTRQGILAEIVEHIPHQFISMHHYGYLYGDQEITEGPELAVLENSFENYYFDQKDGITNLRIEVSDDGEHTKHMNEIWPKALEKLKAMCENKA</sequence>